<evidence type="ECO:0000256" key="4">
    <source>
        <dbReference type="SAM" id="Coils"/>
    </source>
</evidence>
<evidence type="ECO:0000313" key="7">
    <source>
        <dbReference type="EMBL" id="ETS76344.1"/>
    </source>
</evidence>
<keyword evidence="1 3" id="KW-0479">Metal-binding</keyword>
<dbReference type="Pfam" id="PF00412">
    <property type="entry name" value="LIM"/>
    <property type="match status" value="1"/>
</dbReference>
<evidence type="ECO:0000256" key="2">
    <source>
        <dbReference type="ARBA" id="ARBA00022833"/>
    </source>
</evidence>
<dbReference type="KEGG" id="pfy:PFICI_11731"/>
<accession>W3WR79</accession>
<keyword evidence="3" id="KW-0440">LIM domain</keyword>
<dbReference type="SMART" id="SM00132">
    <property type="entry name" value="LIM"/>
    <property type="match status" value="1"/>
</dbReference>
<keyword evidence="2 3" id="KW-0862">Zinc</keyword>
<dbReference type="GeneID" id="19276744"/>
<gene>
    <name evidence="7" type="ORF">PFICI_11731</name>
</gene>
<feature type="domain" description="LIM zinc-binding" evidence="6">
    <location>
        <begin position="399"/>
        <end position="461"/>
    </location>
</feature>
<dbReference type="HOGENOM" id="CLU_559092_0_0_1"/>
<evidence type="ECO:0000313" key="8">
    <source>
        <dbReference type="Proteomes" id="UP000030651"/>
    </source>
</evidence>
<dbReference type="AlphaFoldDB" id="W3WR79"/>
<evidence type="ECO:0000256" key="3">
    <source>
        <dbReference type="PROSITE-ProRule" id="PRU00125"/>
    </source>
</evidence>
<dbReference type="GO" id="GO:0030695">
    <property type="term" value="F:GTPase regulator activity"/>
    <property type="evidence" value="ECO:0007669"/>
    <property type="project" value="UniProtKB-ARBA"/>
</dbReference>
<dbReference type="InParanoid" id="W3WR79"/>
<dbReference type="PROSITE" id="PS00478">
    <property type="entry name" value="LIM_DOMAIN_1"/>
    <property type="match status" value="1"/>
</dbReference>
<dbReference type="Gene3D" id="2.10.110.10">
    <property type="entry name" value="Cysteine Rich Protein"/>
    <property type="match status" value="1"/>
</dbReference>
<organism evidence="7 8">
    <name type="scientific">Pestalotiopsis fici (strain W106-1 / CGMCC3.15140)</name>
    <dbReference type="NCBI Taxonomy" id="1229662"/>
    <lineage>
        <taxon>Eukaryota</taxon>
        <taxon>Fungi</taxon>
        <taxon>Dikarya</taxon>
        <taxon>Ascomycota</taxon>
        <taxon>Pezizomycotina</taxon>
        <taxon>Sordariomycetes</taxon>
        <taxon>Xylariomycetidae</taxon>
        <taxon>Amphisphaeriales</taxon>
        <taxon>Sporocadaceae</taxon>
        <taxon>Pestalotiopsis</taxon>
    </lineage>
</organism>
<keyword evidence="8" id="KW-1185">Reference proteome</keyword>
<dbReference type="InterPro" id="IPR001781">
    <property type="entry name" value="Znf_LIM"/>
</dbReference>
<name>W3WR79_PESFW</name>
<sequence>MDPLSVTASVVGLIGAAAKIYGMIEYISSAKDAPTTLREAEIEVKHIEIALRSLQRYLWHLGQIDARRRECIQLNDLIIALSDAMRVFYDFENLLVSLARLTRLRVAISWFMYAKQIDEHIVKTQRNKSTLVFMLNILQCQSDMEASQSQERLQTLVEQILADNNDLRQRLSQMQDTFDARSTFTKANAETNMTRPYDEEDREDNLSILTEAYRHTAMTQSTQAGTLNTALERILEQSWVYKRNRNGECDRSFIHSDQRSHAWSCFTGYSLADVSVLSMVSMPITQVDIKSVTSYNFDVVESYDSDDTPQPGLSYAEDGSKGEEISPKGVNSLPVPSKVQKDDPQASTWPHVDRSAQYRHTNTEATSEPWSRSLQMLEPDAGTLPYTNDAIFNDFKRNNQCHGCSKTLEAGKAWELLGYRWHLDCYRCTYCNVLFDAQADIYPLQDGKLICDKCFCCSECGNGTKDLAILAGDQAFCAECFAVLRASA</sequence>
<dbReference type="RefSeq" id="XP_007838503.1">
    <property type="nucleotide sequence ID" value="XM_007840312.1"/>
</dbReference>
<dbReference type="PROSITE" id="PS50023">
    <property type="entry name" value="LIM_DOMAIN_2"/>
    <property type="match status" value="1"/>
</dbReference>
<proteinExistence type="predicted"/>
<dbReference type="OMA" id="QETERCI"/>
<feature type="coiled-coil region" evidence="4">
    <location>
        <begin position="150"/>
        <end position="177"/>
    </location>
</feature>
<dbReference type="EMBL" id="KI912117">
    <property type="protein sequence ID" value="ETS76344.1"/>
    <property type="molecule type" value="Genomic_DNA"/>
</dbReference>
<protein>
    <recommendedName>
        <fullName evidence="6">LIM zinc-binding domain-containing protein</fullName>
    </recommendedName>
</protein>
<evidence type="ECO:0000256" key="1">
    <source>
        <dbReference type="ARBA" id="ARBA00022723"/>
    </source>
</evidence>
<evidence type="ECO:0000259" key="6">
    <source>
        <dbReference type="PROSITE" id="PS50023"/>
    </source>
</evidence>
<dbReference type="OrthoDB" id="19923at2759"/>
<keyword evidence="4" id="KW-0175">Coiled coil</keyword>
<dbReference type="STRING" id="1229662.W3WR79"/>
<feature type="region of interest" description="Disordered" evidence="5">
    <location>
        <begin position="301"/>
        <end position="351"/>
    </location>
</feature>
<reference evidence="8" key="1">
    <citation type="journal article" date="2015" name="BMC Genomics">
        <title>Genomic and transcriptomic analysis of the endophytic fungus Pestalotiopsis fici reveals its lifestyle and high potential for synthesis of natural products.</title>
        <authorList>
            <person name="Wang X."/>
            <person name="Zhang X."/>
            <person name="Liu L."/>
            <person name="Xiang M."/>
            <person name="Wang W."/>
            <person name="Sun X."/>
            <person name="Che Y."/>
            <person name="Guo L."/>
            <person name="Liu G."/>
            <person name="Guo L."/>
            <person name="Wang C."/>
            <person name="Yin W.B."/>
            <person name="Stadler M."/>
            <person name="Zhang X."/>
            <person name="Liu X."/>
        </authorList>
    </citation>
    <scope>NUCLEOTIDE SEQUENCE [LARGE SCALE GENOMIC DNA]</scope>
    <source>
        <strain evidence="8">W106-1 / CGMCC3.15140</strain>
    </source>
</reference>
<dbReference type="GO" id="GO:0046872">
    <property type="term" value="F:metal ion binding"/>
    <property type="evidence" value="ECO:0007669"/>
    <property type="project" value="UniProtKB-KW"/>
</dbReference>
<dbReference type="eggNOG" id="KOG1704">
    <property type="taxonomic scope" value="Eukaryota"/>
</dbReference>
<dbReference type="Proteomes" id="UP000030651">
    <property type="component" value="Unassembled WGS sequence"/>
</dbReference>
<evidence type="ECO:0000256" key="5">
    <source>
        <dbReference type="SAM" id="MobiDB-lite"/>
    </source>
</evidence>